<dbReference type="Pfam" id="PF02325">
    <property type="entry name" value="CCB3_YggT"/>
    <property type="match status" value="1"/>
</dbReference>
<organism evidence="3 4">
    <name type="scientific">Campylobacter blaseri</name>
    <dbReference type="NCBI Taxonomy" id="2042961"/>
    <lineage>
        <taxon>Bacteria</taxon>
        <taxon>Pseudomonadati</taxon>
        <taxon>Campylobacterota</taxon>
        <taxon>Epsilonproteobacteria</taxon>
        <taxon>Campylobacterales</taxon>
        <taxon>Campylobacteraceae</taxon>
        <taxon>Campylobacter</taxon>
    </lineage>
</organism>
<dbReference type="PANTHER" id="PTHR33219:SF14">
    <property type="entry name" value="PROTEIN COFACTOR ASSEMBLY OF COMPLEX C SUBUNIT B CCB3, CHLOROPLASTIC-RELATED"/>
    <property type="match status" value="1"/>
</dbReference>
<sequence length="97" mass="11111">MIMQAFLVAVAEIVSTLITAYIFVIIIGAVMSFVNPDPYNKFVQIIYRLTEPVYAYIRRYIRTTFGGLDFAPLIVLLALQFFNKFLLSLVFVYAAKM</sequence>
<evidence type="ECO:0000313" key="4">
    <source>
        <dbReference type="Proteomes" id="UP000240535"/>
    </source>
</evidence>
<dbReference type="OrthoDB" id="47652at2"/>
<feature type="transmembrane region" description="Helical" evidence="2">
    <location>
        <begin position="7"/>
        <end position="34"/>
    </location>
</feature>
<protein>
    <submittedName>
        <fullName evidence="3">YggT family protein</fullName>
    </submittedName>
</protein>
<dbReference type="RefSeq" id="WP_106871966.1">
    <property type="nucleotide sequence ID" value="NZ_CP053841.1"/>
</dbReference>
<keyword evidence="2" id="KW-0812">Transmembrane</keyword>
<name>A0A2P8QZY8_9BACT</name>
<evidence type="ECO:0000313" key="3">
    <source>
        <dbReference type="EMBL" id="PSM51815.1"/>
    </source>
</evidence>
<comment type="similarity">
    <text evidence="1">Belongs to the YggT family.</text>
</comment>
<comment type="caution">
    <text evidence="3">The sequence shown here is derived from an EMBL/GenBank/DDBJ whole genome shotgun (WGS) entry which is preliminary data.</text>
</comment>
<evidence type="ECO:0000256" key="2">
    <source>
        <dbReference type="SAM" id="Phobius"/>
    </source>
</evidence>
<keyword evidence="2" id="KW-0472">Membrane</keyword>
<dbReference type="EMBL" id="PDHH01000005">
    <property type="protein sequence ID" value="PSM51815.1"/>
    <property type="molecule type" value="Genomic_DNA"/>
</dbReference>
<feature type="transmembrane region" description="Helical" evidence="2">
    <location>
        <begin position="70"/>
        <end position="95"/>
    </location>
</feature>
<dbReference type="PANTHER" id="PTHR33219">
    <property type="entry name" value="YLMG HOMOLOG PROTEIN 2, CHLOROPLASTIC"/>
    <property type="match status" value="1"/>
</dbReference>
<accession>A0A2P8QZY8</accession>
<gene>
    <name evidence="3" type="ORF">CQ405_06720</name>
</gene>
<dbReference type="Proteomes" id="UP000240535">
    <property type="component" value="Unassembled WGS sequence"/>
</dbReference>
<dbReference type="InterPro" id="IPR003425">
    <property type="entry name" value="CCB3/YggT"/>
</dbReference>
<reference evidence="4" key="1">
    <citation type="submission" date="2017-10" db="EMBL/GenBank/DDBJ databases">
        <title>Campylobacter species from seals.</title>
        <authorList>
            <person name="Gilbert M.J."/>
            <person name="Zomer A.L."/>
            <person name="Timmerman A.J."/>
            <person name="Duim B."/>
            <person name="Wagenaar J.A."/>
        </authorList>
    </citation>
    <scope>NUCLEOTIDE SEQUENCE [LARGE SCALE GENOMIC DNA]</scope>
    <source>
        <strain evidence="4">17S00004-5</strain>
    </source>
</reference>
<proteinExistence type="inferred from homology"/>
<evidence type="ECO:0000256" key="1">
    <source>
        <dbReference type="ARBA" id="ARBA00010894"/>
    </source>
</evidence>
<keyword evidence="4" id="KW-1185">Reference proteome</keyword>
<dbReference type="AlphaFoldDB" id="A0A2P8QZY8"/>
<keyword evidence="2" id="KW-1133">Transmembrane helix</keyword>
<dbReference type="GO" id="GO:0016020">
    <property type="term" value="C:membrane"/>
    <property type="evidence" value="ECO:0007669"/>
    <property type="project" value="InterPro"/>
</dbReference>